<organism>
    <name type="scientific">Solenopsis invicta</name>
    <name type="common">Red imported fire ant</name>
    <name type="synonym">Solenopsis wagneri</name>
    <dbReference type="NCBI Taxonomy" id="13686"/>
    <lineage>
        <taxon>Eukaryota</taxon>
        <taxon>Metazoa</taxon>
        <taxon>Ecdysozoa</taxon>
        <taxon>Arthropoda</taxon>
        <taxon>Hexapoda</taxon>
        <taxon>Insecta</taxon>
        <taxon>Pterygota</taxon>
        <taxon>Neoptera</taxon>
        <taxon>Endopterygota</taxon>
        <taxon>Hymenoptera</taxon>
        <taxon>Apocrita</taxon>
        <taxon>Aculeata</taxon>
        <taxon>Formicoidea</taxon>
        <taxon>Formicidae</taxon>
        <taxon>Myrmicinae</taxon>
        <taxon>Solenopsis</taxon>
    </lineage>
</organism>
<sequence>SHISAVRGGHRKYLFEMDRHTCARLHETGSISLSKSIQVVGLLPNSTDYRVVTLAGSTNIDGSCDGTEYSDPYGTWSHVLVEASITI</sequence>
<dbReference type="EMBL" id="GL762784">
    <property type="protein sequence ID" value="EFZ20772.1"/>
    <property type="molecule type" value="Genomic_DNA"/>
</dbReference>
<evidence type="ECO:0000313" key="1">
    <source>
        <dbReference type="EMBL" id="EFZ20772.1"/>
    </source>
</evidence>
<gene>
    <name evidence="1" type="ORF">SINV_09110</name>
</gene>
<name>E9IF81_SOLIN</name>
<reference evidence="1" key="1">
    <citation type="journal article" date="2011" name="Proc. Natl. Acad. Sci. U.S.A.">
        <title>The genome of the fire ant Solenopsis invicta.</title>
        <authorList>
            <person name="Wurm Y."/>
            <person name="Wang J."/>
            <person name="Riba-Grognuz O."/>
            <person name="Corona M."/>
            <person name="Nygaard S."/>
            <person name="Hunt B.G."/>
            <person name="Ingram K.K."/>
            <person name="Falquet L."/>
            <person name="Nipitwattanaphon M."/>
            <person name="Gotzek D."/>
            <person name="Dijkstra M.B."/>
            <person name="Oettler J."/>
            <person name="Comtesse F."/>
            <person name="Shih C.J."/>
            <person name="Wu W.J."/>
            <person name="Yang C.C."/>
            <person name="Thomas J."/>
            <person name="Beaudoing E."/>
            <person name="Pradervand S."/>
            <person name="Flegel V."/>
            <person name="Cook E.D."/>
            <person name="Fabbretti R."/>
            <person name="Stockinger H."/>
            <person name="Long L."/>
            <person name="Farmerie W.G."/>
            <person name="Oakey J."/>
            <person name="Boomsma J.J."/>
            <person name="Pamilo P."/>
            <person name="Yi S.V."/>
            <person name="Heinze J."/>
            <person name="Goodisman M.A."/>
            <person name="Farinelli L."/>
            <person name="Harshman K."/>
            <person name="Hulo N."/>
            <person name="Cerutti L."/>
            <person name="Xenarios I."/>
            <person name="Shoemaker D."/>
            <person name="Keller L."/>
        </authorList>
    </citation>
    <scope>NUCLEOTIDE SEQUENCE [LARGE SCALE GENOMIC DNA]</scope>
</reference>
<dbReference type="AlphaFoldDB" id="E9IF81"/>
<proteinExistence type="predicted"/>
<accession>E9IF81</accession>
<protein>
    <submittedName>
        <fullName evidence="1">Uncharacterized protein</fullName>
    </submittedName>
</protein>
<dbReference type="HOGENOM" id="CLU_2489798_0_0_1"/>
<dbReference type="Pfam" id="PF24664">
    <property type="entry name" value="Monjiviricetes_fusion"/>
    <property type="match status" value="1"/>
</dbReference>
<feature type="non-terminal residue" evidence="1">
    <location>
        <position position="87"/>
    </location>
</feature>
<feature type="non-terminal residue" evidence="1">
    <location>
        <position position="1"/>
    </location>
</feature>